<dbReference type="EMBL" id="LXWW01000486">
    <property type="protein sequence ID" value="OAO12951.1"/>
    <property type="molecule type" value="Genomic_DNA"/>
</dbReference>
<dbReference type="STRING" id="478820.A0A196S9B9"/>
<protein>
    <recommendedName>
        <fullName evidence="2">Calmodulin</fullName>
    </recommendedName>
</protein>
<dbReference type="Proteomes" id="UP000078348">
    <property type="component" value="Unassembled WGS sequence"/>
</dbReference>
<dbReference type="AlphaFoldDB" id="A0A196S9B9"/>
<dbReference type="PANTHER" id="PTHR23048:SF0">
    <property type="entry name" value="CALMODULIN LIKE 3"/>
    <property type="match status" value="1"/>
</dbReference>
<dbReference type="SUPFAM" id="SSF47473">
    <property type="entry name" value="EF-hand"/>
    <property type="match status" value="1"/>
</dbReference>
<dbReference type="FunFam" id="1.10.238.10:FF:000178">
    <property type="entry name" value="Calmodulin-2 A"/>
    <property type="match status" value="1"/>
</dbReference>
<feature type="domain" description="EF-hand" evidence="5">
    <location>
        <begin position="46"/>
        <end position="81"/>
    </location>
</feature>
<dbReference type="OrthoDB" id="26525at2759"/>
<dbReference type="Pfam" id="PF13499">
    <property type="entry name" value="EF-hand_7"/>
    <property type="match status" value="2"/>
</dbReference>
<dbReference type="Gene3D" id="1.10.238.10">
    <property type="entry name" value="EF-hand"/>
    <property type="match status" value="2"/>
</dbReference>
<comment type="similarity">
    <text evidence="1">Belongs to the centrin family.</text>
</comment>
<dbReference type="InterPro" id="IPR018247">
    <property type="entry name" value="EF_Hand_1_Ca_BS"/>
</dbReference>
<evidence type="ECO:0000259" key="5">
    <source>
        <dbReference type="PROSITE" id="PS50222"/>
    </source>
</evidence>
<dbReference type="PROSITE" id="PS00018">
    <property type="entry name" value="EF_HAND_1"/>
    <property type="match status" value="2"/>
</dbReference>
<dbReference type="InterPro" id="IPR011992">
    <property type="entry name" value="EF-hand-dom_pair"/>
</dbReference>
<sequence length="150" mass="17590">MEKKEKLSDAELHFLKEIFYVFDKGRDGDISCTEIKNLLARFGFEHSLKDIDEMIQEKDIDQDGRISFDEFYRILSRDASSIEKMMEAKQAFDLCDTKSDGRIDKQELKDYFQKIGIPLTDKEVENMIIVADHNKSGFVEFEEFVNILRS</sequence>
<feature type="domain" description="EF-hand" evidence="5">
    <location>
        <begin position="119"/>
        <end position="150"/>
    </location>
</feature>
<evidence type="ECO:0000256" key="1">
    <source>
        <dbReference type="ARBA" id="ARBA00005253"/>
    </source>
</evidence>
<accession>A0A196S9B9</accession>
<dbReference type="CDD" id="cd00051">
    <property type="entry name" value="EFh"/>
    <property type="match status" value="1"/>
</dbReference>
<comment type="caution">
    <text evidence="6">The sequence shown here is derived from an EMBL/GenBank/DDBJ whole genome shotgun (WGS) entry which is preliminary data.</text>
</comment>
<proteinExistence type="inferred from homology"/>
<dbReference type="InterPro" id="IPR002048">
    <property type="entry name" value="EF_hand_dom"/>
</dbReference>
<dbReference type="InterPro" id="IPR001751">
    <property type="entry name" value="S100/CaBP7/8-like_CS"/>
</dbReference>
<evidence type="ECO:0000313" key="6">
    <source>
        <dbReference type="EMBL" id="OAO12951.1"/>
    </source>
</evidence>
<organism evidence="6 7">
    <name type="scientific">Blastocystis sp. subtype 1 (strain ATCC 50177 / NandII)</name>
    <dbReference type="NCBI Taxonomy" id="478820"/>
    <lineage>
        <taxon>Eukaryota</taxon>
        <taxon>Sar</taxon>
        <taxon>Stramenopiles</taxon>
        <taxon>Bigyra</taxon>
        <taxon>Opalozoa</taxon>
        <taxon>Opalinata</taxon>
        <taxon>Blastocystidae</taxon>
        <taxon>Blastocystis</taxon>
    </lineage>
</organism>
<dbReference type="PROSITE" id="PS50222">
    <property type="entry name" value="EF_HAND_2"/>
    <property type="match status" value="4"/>
</dbReference>
<dbReference type="SMART" id="SM00054">
    <property type="entry name" value="EFh"/>
    <property type="match status" value="4"/>
</dbReference>
<evidence type="ECO:0000256" key="2">
    <source>
        <dbReference type="ARBA" id="ARBA00020786"/>
    </source>
</evidence>
<dbReference type="PROSITE" id="PS00303">
    <property type="entry name" value="S100_CABP"/>
    <property type="match status" value="1"/>
</dbReference>
<keyword evidence="4" id="KW-0106">Calcium</keyword>
<name>A0A196S9B9_BLAHN</name>
<keyword evidence="3" id="KW-0677">Repeat</keyword>
<evidence type="ECO:0000256" key="4">
    <source>
        <dbReference type="ARBA" id="ARBA00022837"/>
    </source>
</evidence>
<evidence type="ECO:0000313" key="7">
    <source>
        <dbReference type="Proteomes" id="UP000078348"/>
    </source>
</evidence>
<dbReference type="GO" id="GO:0005509">
    <property type="term" value="F:calcium ion binding"/>
    <property type="evidence" value="ECO:0007669"/>
    <property type="project" value="InterPro"/>
</dbReference>
<dbReference type="InterPro" id="IPR050230">
    <property type="entry name" value="CALM/Myosin/TropC-like"/>
</dbReference>
<reference evidence="6 7" key="1">
    <citation type="submission" date="2016-05" db="EMBL/GenBank/DDBJ databases">
        <title>Nuclear genome of Blastocystis sp. subtype 1 NandII.</title>
        <authorList>
            <person name="Gentekaki E."/>
            <person name="Curtis B."/>
            <person name="Stairs C."/>
            <person name="Eme L."/>
            <person name="Herman E."/>
            <person name="Klimes V."/>
            <person name="Arias M.C."/>
            <person name="Elias M."/>
            <person name="Hilliou F."/>
            <person name="Klute M."/>
            <person name="Malik S.-B."/>
            <person name="Pightling A."/>
            <person name="Rachubinski R."/>
            <person name="Salas D."/>
            <person name="Schlacht A."/>
            <person name="Suga H."/>
            <person name="Archibald J."/>
            <person name="Ball S.G."/>
            <person name="Clark G."/>
            <person name="Dacks J."/>
            <person name="Van Der Giezen M."/>
            <person name="Tsaousis A."/>
            <person name="Roger A."/>
        </authorList>
    </citation>
    <scope>NUCLEOTIDE SEQUENCE [LARGE SCALE GENOMIC DNA]</scope>
    <source>
        <strain evidence="7">ATCC 50177 / NandII</strain>
    </source>
</reference>
<keyword evidence="7" id="KW-1185">Reference proteome</keyword>
<dbReference type="GO" id="GO:0016460">
    <property type="term" value="C:myosin II complex"/>
    <property type="evidence" value="ECO:0007669"/>
    <property type="project" value="TreeGrafter"/>
</dbReference>
<feature type="domain" description="EF-hand" evidence="5">
    <location>
        <begin position="83"/>
        <end position="118"/>
    </location>
</feature>
<gene>
    <name evidence="6" type="ORF">AV274_5325</name>
</gene>
<feature type="domain" description="EF-hand" evidence="5">
    <location>
        <begin position="10"/>
        <end position="45"/>
    </location>
</feature>
<evidence type="ECO:0000256" key="3">
    <source>
        <dbReference type="ARBA" id="ARBA00022737"/>
    </source>
</evidence>
<dbReference type="PANTHER" id="PTHR23048">
    <property type="entry name" value="MYOSIN LIGHT CHAIN 1, 3"/>
    <property type="match status" value="1"/>
</dbReference>